<feature type="region of interest" description="Disordered" evidence="1">
    <location>
        <begin position="187"/>
        <end position="255"/>
    </location>
</feature>
<feature type="region of interest" description="Disordered" evidence="1">
    <location>
        <begin position="103"/>
        <end position="157"/>
    </location>
</feature>
<feature type="compositionally biased region" description="Basic and acidic residues" evidence="1">
    <location>
        <begin position="318"/>
        <end position="331"/>
    </location>
</feature>
<dbReference type="Proteomes" id="UP000275408">
    <property type="component" value="Unassembled WGS sequence"/>
</dbReference>
<evidence type="ECO:0000313" key="3">
    <source>
        <dbReference type="Proteomes" id="UP000275408"/>
    </source>
</evidence>
<reference evidence="2 3" key="1">
    <citation type="journal article" date="2018" name="Sci. Rep.">
        <title>Comparative analysis of the Pocillopora damicornis genome highlights role of immune system in coral evolution.</title>
        <authorList>
            <person name="Cunning R."/>
            <person name="Bay R.A."/>
            <person name="Gillette P."/>
            <person name="Baker A.C."/>
            <person name="Traylor-Knowles N."/>
        </authorList>
    </citation>
    <scope>NUCLEOTIDE SEQUENCE [LARGE SCALE GENOMIC DNA]</scope>
    <source>
        <strain evidence="2">RSMAS</strain>
        <tissue evidence="2">Whole animal</tissue>
    </source>
</reference>
<evidence type="ECO:0000256" key="1">
    <source>
        <dbReference type="SAM" id="MobiDB-lite"/>
    </source>
</evidence>
<organism evidence="2 3">
    <name type="scientific">Pocillopora damicornis</name>
    <name type="common">Cauliflower coral</name>
    <name type="synonym">Millepora damicornis</name>
    <dbReference type="NCBI Taxonomy" id="46731"/>
    <lineage>
        <taxon>Eukaryota</taxon>
        <taxon>Metazoa</taxon>
        <taxon>Cnidaria</taxon>
        <taxon>Anthozoa</taxon>
        <taxon>Hexacorallia</taxon>
        <taxon>Scleractinia</taxon>
        <taxon>Astrocoeniina</taxon>
        <taxon>Pocilloporidae</taxon>
        <taxon>Pocillopora</taxon>
    </lineage>
</organism>
<comment type="caution">
    <text evidence="2">The sequence shown here is derived from an EMBL/GenBank/DDBJ whole genome shotgun (WGS) entry which is preliminary data.</text>
</comment>
<protein>
    <submittedName>
        <fullName evidence="2">Uncharacterized protein</fullName>
    </submittedName>
</protein>
<accession>A0A3M6U544</accession>
<name>A0A3M6U544_POCDA</name>
<feature type="region of interest" description="Disordered" evidence="1">
    <location>
        <begin position="1"/>
        <end position="57"/>
    </location>
</feature>
<feature type="compositionally biased region" description="Low complexity" evidence="1">
    <location>
        <begin position="147"/>
        <end position="157"/>
    </location>
</feature>
<feature type="compositionally biased region" description="Basic and acidic residues" evidence="1">
    <location>
        <begin position="213"/>
        <end position="235"/>
    </location>
</feature>
<dbReference type="OrthoDB" id="5982589at2759"/>
<keyword evidence="3" id="KW-1185">Reference proteome</keyword>
<feature type="compositionally biased region" description="Low complexity" evidence="1">
    <location>
        <begin position="1"/>
        <end position="10"/>
    </location>
</feature>
<sequence length="360" mass="40265">MNNNNTVTVNEGTNPIITSSAAAEHDGLNPCDKRPRYLQRDEGKQNADRKAQAKKKSESTGLTLLEILCSDVENGVLLTTTRSHSNSGLEAGEKCLKDGVSRIRSQSNQEKRLKAVGQPDVRGRSTFSSSATVHDFEKSLKSPSVNTSTDISSSLTDTSKLEGSAQDLNLTSVHSKNDFWLGEITTSSQSTENNIKEDTAYDSEPSGNSSASKNERSQDTDGSRSCRFVHFNDGRKLKKQKSKKENLGAKQAKGKLNRTRSLDVKLFQVDVPQDSKGRKSQEEIAKDTRERMDQFFAKVDRTKNFQTNRLRWRCTSGNRERSTWKSEKKTCSEQGKLLPQEAKNVKGYRRAHPWPTQVWS</sequence>
<feature type="region of interest" description="Disordered" evidence="1">
    <location>
        <begin position="318"/>
        <end position="360"/>
    </location>
</feature>
<dbReference type="AlphaFoldDB" id="A0A3M6U544"/>
<gene>
    <name evidence="2" type="ORF">pdam_00001538</name>
</gene>
<feature type="compositionally biased region" description="Polar residues" evidence="1">
    <location>
        <begin position="11"/>
        <end position="21"/>
    </location>
</feature>
<feature type="compositionally biased region" description="Basic and acidic residues" evidence="1">
    <location>
        <begin position="23"/>
        <end position="57"/>
    </location>
</feature>
<proteinExistence type="predicted"/>
<dbReference type="EMBL" id="RCHS01002239">
    <property type="protein sequence ID" value="RMX48815.1"/>
    <property type="molecule type" value="Genomic_DNA"/>
</dbReference>
<evidence type="ECO:0000313" key="2">
    <source>
        <dbReference type="EMBL" id="RMX48815.1"/>
    </source>
</evidence>